<feature type="transmembrane region" description="Helical" evidence="1">
    <location>
        <begin position="33"/>
        <end position="51"/>
    </location>
</feature>
<keyword evidence="1" id="KW-1133">Transmembrane helix</keyword>
<proteinExistence type="predicted"/>
<gene>
    <name evidence="2" type="ORF">SAMN06265220_1011195</name>
</gene>
<evidence type="ECO:0000256" key="1">
    <source>
        <dbReference type="SAM" id="Phobius"/>
    </source>
</evidence>
<protein>
    <submittedName>
        <fullName evidence="2">Uncharacterized protein</fullName>
    </submittedName>
</protein>
<sequence>MIKRIFTPATIAVHFWGIGLLIINEYYYEYLRFYLYVSILLIIPIALWNLVQKRKKDTVEETQEFKSSIYRMLFMAIVMIVIFFITRQNHI</sequence>
<name>A0A521BPF2_9FLAO</name>
<keyword evidence="3" id="KW-1185">Reference proteome</keyword>
<evidence type="ECO:0000313" key="2">
    <source>
        <dbReference type="EMBL" id="SMO49027.1"/>
    </source>
</evidence>
<accession>A0A521BPF2</accession>
<keyword evidence="1" id="KW-0812">Transmembrane</keyword>
<dbReference type="AlphaFoldDB" id="A0A521BPF2"/>
<feature type="transmembrane region" description="Helical" evidence="1">
    <location>
        <begin position="72"/>
        <end position="90"/>
    </location>
</feature>
<organism evidence="2 3">
    <name type="scientific">Flavobacterium nitrogenifigens</name>
    <dbReference type="NCBI Taxonomy" id="1617283"/>
    <lineage>
        <taxon>Bacteria</taxon>
        <taxon>Pseudomonadati</taxon>
        <taxon>Bacteroidota</taxon>
        <taxon>Flavobacteriia</taxon>
        <taxon>Flavobacteriales</taxon>
        <taxon>Flavobacteriaceae</taxon>
        <taxon>Flavobacterium</taxon>
    </lineage>
</organism>
<evidence type="ECO:0000313" key="3">
    <source>
        <dbReference type="Proteomes" id="UP000319267"/>
    </source>
</evidence>
<dbReference type="EMBL" id="FXTQ01000001">
    <property type="protein sequence ID" value="SMO49027.1"/>
    <property type="molecule type" value="Genomic_DNA"/>
</dbReference>
<keyword evidence="1" id="KW-0472">Membrane</keyword>
<reference evidence="2 3" key="1">
    <citation type="submission" date="2017-05" db="EMBL/GenBank/DDBJ databases">
        <authorList>
            <person name="Varghese N."/>
            <person name="Submissions S."/>
        </authorList>
    </citation>
    <scope>NUCLEOTIDE SEQUENCE [LARGE SCALE GENOMIC DNA]</scope>
    <source>
        <strain evidence="2 3">DSM 29982</strain>
    </source>
</reference>
<dbReference type="Proteomes" id="UP000319267">
    <property type="component" value="Unassembled WGS sequence"/>
</dbReference>
<feature type="transmembrane region" description="Helical" evidence="1">
    <location>
        <begin position="5"/>
        <end position="27"/>
    </location>
</feature>